<sequence>MAEPPPQPSFLVDGDRLTMIDTGPRRLAALIALIDGARVSLRILYYIYVDDDAGVKVRQAMIDAAARGVRVSVIVDGMGSAPAASENFFEPLVAAGASVCRFEPRLGRRYLLRNHQKLALADGEQADASAIIGGFNIQDSYFGTPAEQAWRDLGLLVEGPSAAALTGYFDTLATWIRTPKAPIRALRRLLTQWSQHDGQTRWLLGGPTRHLSPWAKAVRADLRRARTFDLIAGYFAPNPAMLRRLDKVGQRGRVRIVLPSKNDHAAAIWASRFTYAGLLRKNVQIYEYLLTKLHTKLFVIDSVVYVGSANFDIRSMFLNLEIMLRIEDTAFADHARAYVEGEIAQSELITKALYKSRTTLWRRTKQAAAYFVIAVLDYNVTKRLNFGRERL</sequence>
<evidence type="ECO:0000256" key="2">
    <source>
        <dbReference type="ARBA" id="ARBA00004613"/>
    </source>
</evidence>
<dbReference type="Proteomes" id="UP000595894">
    <property type="component" value="Chromosome"/>
</dbReference>
<reference evidence="8" key="1">
    <citation type="submission" date="2020-09" db="EMBL/GenBank/DDBJ databases">
        <title>Sphingomonas sp., a new species isolated from pork steak.</title>
        <authorList>
            <person name="Heidler von Heilborn D."/>
        </authorList>
    </citation>
    <scope>NUCLEOTIDE SEQUENCE [LARGE SCALE GENOMIC DNA]</scope>
</reference>
<evidence type="ECO:0000256" key="4">
    <source>
        <dbReference type="ARBA" id="ARBA00022525"/>
    </source>
</evidence>
<evidence type="ECO:0000259" key="6">
    <source>
        <dbReference type="PROSITE" id="PS50035"/>
    </source>
</evidence>
<comment type="function">
    <text evidence="1">Could be a virulence factor.</text>
</comment>
<keyword evidence="8" id="KW-1185">Reference proteome</keyword>
<dbReference type="SUPFAM" id="SSF56024">
    <property type="entry name" value="Phospholipase D/nuclease"/>
    <property type="match status" value="2"/>
</dbReference>
<dbReference type="GO" id="GO:0008808">
    <property type="term" value="F:cardiolipin synthase activity"/>
    <property type="evidence" value="ECO:0007669"/>
    <property type="project" value="TreeGrafter"/>
</dbReference>
<dbReference type="InterPro" id="IPR001736">
    <property type="entry name" value="PLipase_D/transphosphatidylase"/>
</dbReference>
<feature type="domain" description="PLD phosphodiesterase" evidence="6">
    <location>
        <begin position="289"/>
        <end position="315"/>
    </location>
</feature>
<dbReference type="PANTHER" id="PTHR21248">
    <property type="entry name" value="CARDIOLIPIN SYNTHASE"/>
    <property type="match status" value="1"/>
</dbReference>
<dbReference type="GO" id="GO:0016020">
    <property type="term" value="C:membrane"/>
    <property type="evidence" value="ECO:0007669"/>
    <property type="project" value="TreeGrafter"/>
</dbReference>
<protein>
    <recommendedName>
        <fullName evidence="3">Phospholipase D</fullName>
    </recommendedName>
    <alternativeName>
        <fullName evidence="5">Choline phosphatase</fullName>
    </alternativeName>
</protein>
<dbReference type="PROSITE" id="PS50035">
    <property type="entry name" value="PLD"/>
    <property type="match status" value="2"/>
</dbReference>
<proteinExistence type="predicted"/>
<gene>
    <name evidence="7" type="ORF">H5J25_17060</name>
</gene>
<feature type="domain" description="PLD phosphodiesterase" evidence="6">
    <location>
        <begin position="110"/>
        <end position="141"/>
    </location>
</feature>
<name>A0A974S3Y2_9SPHN</name>
<evidence type="ECO:0000313" key="7">
    <source>
        <dbReference type="EMBL" id="QQV77038.1"/>
    </source>
</evidence>
<dbReference type="PANTHER" id="PTHR21248:SF23">
    <property type="entry name" value="CARDIOLIPIN SYNTHASE B"/>
    <property type="match status" value="1"/>
</dbReference>
<evidence type="ECO:0000256" key="5">
    <source>
        <dbReference type="ARBA" id="ARBA00029594"/>
    </source>
</evidence>
<dbReference type="GO" id="GO:0032049">
    <property type="term" value="P:cardiolipin biosynthetic process"/>
    <property type="evidence" value="ECO:0007669"/>
    <property type="project" value="UniProtKB-ARBA"/>
</dbReference>
<dbReference type="KEGG" id="sari:H5J25_17060"/>
<dbReference type="SMART" id="SM00155">
    <property type="entry name" value="PLDc"/>
    <property type="match status" value="2"/>
</dbReference>
<evidence type="ECO:0000256" key="1">
    <source>
        <dbReference type="ARBA" id="ARBA00003145"/>
    </source>
</evidence>
<dbReference type="RefSeq" id="WP_202093156.1">
    <property type="nucleotide sequence ID" value="NZ_CP061035.1"/>
</dbReference>
<dbReference type="CDD" id="cd09110">
    <property type="entry name" value="PLDc_CLS_1"/>
    <property type="match status" value="1"/>
</dbReference>
<dbReference type="GO" id="GO:0005576">
    <property type="term" value="C:extracellular region"/>
    <property type="evidence" value="ECO:0007669"/>
    <property type="project" value="UniProtKB-SubCell"/>
</dbReference>
<dbReference type="AlphaFoldDB" id="A0A974S3Y2"/>
<dbReference type="EMBL" id="CP061035">
    <property type="protein sequence ID" value="QQV77038.1"/>
    <property type="molecule type" value="Genomic_DNA"/>
</dbReference>
<dbReference type="Pfam" id="PF13091">
    <property type="entry name" value="PLDc_2"/>
    <property type="match status" value="2"/>
</dbReference>
<organism evidence="7 8">
    <name type="scientific">Sphingomonas aliaeris</name>
    <dbReference type="NCBI Taxonomy" id="2759526"/>
    <lineage>
        <taxon>Bacteria</taxon>
        <taxon>Pseudomonadati</taxon>
        <taxon>Pseudomonadota</taxon>
        <taxon>Alphaproteobacteria</taxon>
        <taxon>Sphingomonadales</taxon>
        <taxon>Sphingomonadaceae</taxon>
        <taxon>Sphingomonas</taxon>
    </lineage>
</organism>
<dbReference type="InterPro" id="IPR025202">
    <property type="entry name" value="PLD-like_dom"/>
</dbReference>
<keyword evidence="4" id="KW-0964">Secreted</keyword>
<dbReference type="Gene3D" id="3.30.870.10">
    <property type="entry name" value="Endonuclease Chain A"/>
    <property type="match status" value="2"/>
</dbReference>
<comment type="subcellular location">
    <subcellularLocation>
        <location evidence="2">Secreted</location>
    </subcellularLocation>
</comment>
<evidence type="ECO:0000313" key="8">
    <source>
        <dbReference type="Proteomes" id="UP000595894"/>
    </source>
</evidence>
<evidence type="ECO:0000256" key="3">
    <source>
        <dbReference type="ARBA" id="ARBA00018392"/>
    </source>
</evidence>
<accession>A0A974S3Y2</accession>